<evidence type="ECO:0000313" key="3">
    <source>
        <dbReference type="Proteomes" id="UP000647587"/>
    </source>
</evidence>
<organism evidence="2 3">
    <name type="scientific">Deinococcus malanensis</name>
    <dbReference type="NCBI Taxonomy" id="1706855"/>
    <lineage>
        <taxon>Bacteria</taxon>
        <taxon>Thermotogati</taxon>
        <taxon>Deinococcota</taxon>
        <taxon>Deinococci</taxon>
        <taxon>Deinococcales</taxon>
        <taxon>Deinococcaceae</taxon>
        <taxon>Deinococcus</taxon>
    </lineage>
</organism>
<sequence>MKQGMTLLEKARHFFHTLFKGREQQGGPGMRTNSVFFQPRADHTGGIPGPFFERKDRLPPEVEQKPLDFGNHTESTRR</sequence>
<evidence type="ECO:0000313" key="2">
    <source>
        <dbReference type="EMBL" id="GGK34959.1"/>
    </source>
</evidence>
<feature type="compositionally biased region" description="Basic and acidic residues" evidence="1">
    <location>
        <begin position="52"/>
        <end position="66"/>
    </location>
</feature>
<feature type="region of interest" description="Disordered" evidence="1">
    <location>
        <begin position="40"/>
        <end position="78"/>
    </location>
</feature>
<keyword evidence="3" id="KW-1185">Reference proteome</keyword>
<dbReference type="Proteomes" id="UP000647587">
    <property type="component" value="Unassembled WGS sequence"/>
</dbReference>
<evidence type="ECO:0000256" key="1">
    <source>
        <dbReference type="SAM" id="MobiDB-lite"/>
    </source>
</evidence>
<comment type="caution">
    <text evidence="2">The sequence shown here is derived from an EMBL/GenBank/DDBJ whole genome shotgun (WGS) entry which is preliminary data.</text>
</comment>
<dbReference type="EMBL" id="BMPP01000014">
    <property type="protein sequence ID" value="GGK34959.1"/>
    <property type="molecule type" value="Genomic_DNA"/>
</dbReference>
<protein>
    <submittedName>
        <fullName evidence="2">Uncharacterized protein</fullName>
    </submittedName>
</protein>
<proteinExistence type="predicted"/>
<gene>
    <name evidence="2" type="ORF">GCM10008955_31130</name>
</gene>
<reference evidence="3" key="1">
    <citation type="journal article" date="2019" name="Int. J. Syst. Evol. Microbiol.">
        <title>The Global Catalogue of Microorganisms (GCM) 10K type strain sequencing project: providing services to taxonomists for standard genome sequencing and annotation.</title>
        <authorList>
            <consortium name="The Broad Institute Genomics Platform"/>
            <consortium name="The Broad Institute Genome Sequencing Center for Infectious Disease"/>
            <person name="Wu L."/>
            <person name="Ma J."/>
        </authorList>
    </citation>
    <scope>NUCLEOTIDE SEQUENCE [LARGE SCALE GENOMIC DNA]</scope>
    <source>
        <strain evidence="3">JCM 30331</strain>
    </source>
</reference>
<accession>A0ABQ2EZQ4</accession>
<name>A0ABQ2EZQ4_9DEIO</name>